<protein>
    <submittedName>
        <fullName evidence="1">Putative secreted protein</fullName>
    </submittedName>
</protein>
<sequence length="69" mass="7670">MVVKTITTLAGWLAGWQRSSALREVNCCLLVIRFSCRGIVFTVTANRLVRNFMGACVDTQTHSTVHCLL</sequence>
<dbReference type="EMBL" id="GGFL01010935">
    <property type="protein sequence ID" value="MBW75113.1"/>
    <property type="molecule type" value="Transcribed_RNA"/>
</dbReference>
<reference evidence="1" key="1">
    <citation type="submission" date="2018-01" db="EMBL/GenBank/DDBJ databases">
        <title>An insight into the sialome of Amazonian anophelines.</title>
        <authorList>
            <person name="Ribeiro J.M."/>
            <person name="Scarpassa V."/>
            <person name="Calvo E."/>
        </authorList>
    </citation>
    <scope>NUCLEOTIDE SEQUENCE</scope>
</reference>
<organism evidence="1">
    <name type="scientific">Anopheles darlingi</name>
    <name type="common">Mosquito</name>
    <dbReference type="NCBI Taxonomy" id="43151"/>
    <lineage>
        <taxon>Eukaryota</taxon>
        <taxon>Metazoa</taxon>
        <taxon>Ecdysozoa</taxon>
        <taxon>Arthropoda</taxon>
        <taxon>Hexapoda</taxon>
        <taxon>Insecta</taxon>
        <taxon>Pterygota</taxon>
        <taxon>Neoptera</taxon>
        <taxon>Endopterygota</taxon>
        <taxon>Diptera</taxon>
        <taxon>Nematocera</taxon>
        <taxon>Culicoidea</taxon>
        <taxon>Culicidae</taxon>
        <taxon>Anophelinae</taxon>
        <taxon>Anopheles</taxon>
    </lineage>
</organism>
<proteinExistence type="predicted"/>
<accession>A0A2M4DC03</accession>
<dbReference type="AlphaFoldDB" id="A0A2M4DC03"/>
<name>A0A2M4DC03_ANODA</name>
<evidence type="ECO:0000313" key="1">
    <source>
        <dbReference type="EMBL" id="MBW75113.1"/>
    </source>
</evidence>